<dbReference type="AlphaFoldDB" id="A0A918QU99"/>
<evidence type="ECO:0000313" key="2">
    <source>
        <dbReference type="EMBL" id="GGZ70538.1"/>
    </source>
</evidence>
<accession>A0A918QU99</accession>
<protein>
    <recommendedName>
        <fullName evidence="1">ThuA-like domain-containing protein</fullName>
    </recommendedName>
</protein>
<keyword evidence="3" id="KW-1185">Reference proteome</keyword>
<proteinExistence type="predicted"/>
<dbReference type="EMBL" id="BMWZ01000001">
    <property type="protein sequence ID" value="GGZ70538.1"/>
    <property type="molecule type" value="Genomic_DNA"/>
</dbReference>
<name>A0A918QU99_9FLAO</name>
<organism evidence="2 3">
    <name type="scientific">Algibacter mikhailovii</name>
    <dbReference type="NCBI Taxonomy" id="425498"/>
    <lineage>
        <taxon>Bacteria</taxon>
        <taxon>Pseudomonadati</taxon>
        <taxon>Bacteroidota</taxon>
        <taxon>Flavobacteriia</taxon>
        <taxon>Flavobacteriales</taxon>
        <taxon>Flavobacteriaceae</taxon>
        <taxon>Algibacter</taxon>
    </lineage>
</organism>
<dbReference type="InterPro" id="IPR029010">
    <property type="entry name" value="ThuA-like"/>
</dbReference>
<evidence type="ECO:0000313" key="3">
    <source>
        <dbReference type="Proteomes" id="UP000636004"/>
    </source>
</evidence>
<dbReference type="InterPro" id="IPR029062">
    <property type="entry name" value="Class_I_gatase-like"/>
</dbReference>
<comment type="caution">
    <text evidence="2">The sequence shown here is derived from an EMBL/GenBank/DDBJ whole genome shotgun (WGS) entry which is preliminary data.</text>
</comment>
<reference evidence="2" key="1">
    <citation type="journal article" date="2014" name="Int. J. Syst. Evol. Microbiol.">
        <title>Complete genome sequence of Corynebacterium casei LMG S-19264T (=DSM 44701T), isolated from a smear-ripened cheese.</title>
        <authorList>
            <consortium name="US DOE Joint Genome Institute (JGI-PGF)"/>
            <person name="Walter F."/>
            <person name="Albersmeier A."/>
            <person name="Kalinowski J."/>
            <person name="Ruckert C."/>
        </authorList>
    </citation>
    <scope>NUCLEOTIDE SEQUENCE</scope>
    <source>
        <strain evidence="2">KCTC 12710</strain>
    </source>
</reference>
<dbReference type="PANTHER" id="PTHR40469">
    <property type="entry name" value="SECRETED GLYCOSYL HYDROLASE"/>
    <property type="match status" value="1"/>
</dbReference>
<reference evidence="2" key="2">
    <citation type="submission" date="2020-09" db="EMBL/GenBank/DDBJ databases">
        <authorList>
            <person name="Sun Q."/>
            <person name="Kim S."/>
        </authorList>
    </citation>
    <scope>NUCLEOTIDE SEQUENCE</scope>
    <source>
        <strain evidence="2">KCTC 12710</strain>
    </source>
</reference>
<dbReference type="Pfam" id="PF06283">
    <property type="entry name" value="ThuA"/>
    <property type="match status" value="1"/>
</dbReference>
<dbReference type="Gene3D" id="3.40.50.880">
    <property type="match status" value="1"/>
</dbReference>
<evidence type="ECO:0000259" key="1">
    <source>
        <dbReference type="Pfam" id="PF06283"/>
    </source>
</evidence>
<feature type="domain" description="ThuA-like" evidence="1">
    <location>
        <begin position="91"/>
        <end position="321"/>
    </location>
</feature>
<dbReference type="SUPFAM" id="SSF52317">
    <property type="entry name" value="Class I glutamine amidotransferase-like"/>
    <property type="match status" value="1"/>
</dbReference>
<sequence length="347" mass="39300">MKIQLLLACIILLSLSGCKSNTEKSKPIEKLKVLIIDGENNHGIWPKTTFMLKDYLEDTGLFEVDINRKKYTWIGPHYNEVGGISDINELLKIYPLNDEINHIPVDSTKYDPDFSPNFGAYDVVVSNLGWKSSEWPEETKKNFENYMNQGGGFVLVHAANNAWGNWTEYNKMIGLGAWGDRDVNSGPYIFYNDTNQIVKDPSDGICASHGPQYEFQLQTRAPDHPIMKGLPKLWMHTKDELYDRMRGPGDNMTILATAYSDIEKNAPPWKEDVSGTGRHEPMLMAIEYGKGRIFHSALGHMDYSFECAGFITTFQRGVEWAATGKVTQEIPKDFPTANNSSSRKWAK</sequence>
<dbReference type="Proteomes" id="UP000636004">
    <property type="component" value="Unassembled WGS sequence"/>
</dbReference>
<dbReference type="RefSeq" id="WP_189359084.1">
    <property type="nucleotide sequence ID" value="NZ_BMWZ01000001.1"/>
</dbReference>
<dbReference type="PANTHER" id="PTHR40469:SF2">
    <property type="entry name" value="GALACTOSE-BINDING DOMAIN-LIKE SUPERFAMILY PROTEIN"/>
    <property type="match status" value="1"/>
</dbReference>
<gene>
    <name evidence="2" type="ORF">GCM10007028_04620</name>
</gene>
<dbReference type="PROSITE" id="PS51257">
    <property type="entry name" value="PROKAR_LIPOPROTEIN"/>
    <property type="match status" value="1"/>
</dbReference>